<accession>A0A0K0CU78</accession>
<feature type="compositionally biased region" description="Basic and acidic residues" evidence="1">
    <location>
        <begin position="58"/>
        <end position="71"/>
    </location>
</feature>
<evidence type="ECO:0000256" key="1">
    <source>
        <dbReference type="SAM" id="MobiDB-lite"/>
    </source>
</evidence>
<organism evidence="2 3">
    <name type="scientific">Angiostrongylus cantonensis</name>
    <name type="common">Rat lungworm</name>
    <dbReference type="NCBI Taxonomy" id="6313"/>
    <lineage>
        <taxon>Eukaryota</taxon>
        <taxon>Metazoa</taxon>
        <taxon>Ecdysozoa</taxon>
        <taxon>Nematoda</taxon>
        <taxon>Chromadorea</taxon>
        <taxon>Rhabditida</taxon>
        <taxon>Rhabditina</taxon>
        <taxon>Rhabditomorpha</taxon>
        <taxon>Strongyloidea</taxon>
        <taxon>Metastrongylidae</taxon>
        <taxon>Angiostrongylus</taxon>
    </lineage>
</organism>
<feature type="region of interest" description="Disordered" evidence="1">
    <location>
        <begin position="44"/>
        <end position="85"/>
    </location>
</feature>
<dbReference type="Proteomes" id="UP000035642">
    <property type="component" value="Unassembled WGS sequence"/>
</dbReference>
<reference evidence="3" key="2">
    <citation type="submission" date="2017-02" db="UniProtKB">
        <authorList>
            <consortium name="WormBaseParasite"/>
        </authorList>
    </citation>
    <scope>IDENTIFICATION</scope>
</reference>
<dbReference type="WBParaSite" id="ACAC_0000074301-mRNA-1">
    <property type="protein sequence ID" value="ACAC_0000074301-mRNA-1"/>
    <property type="gene ID" value="ACAC_0000074301"/>
</dbReference>
<protein>
    <submittedName>
        <fullName evidence="3">Uncharacterized protein</fullName>
    </submittedName>
</protein>
<evidence type="ECO:0000313" key="2">
    <source>
        <dbReference type="Proteomes" id="UP000035642"/>
    </source>
</evidence>
<reference evidence="2" key="1">
    <citation type="submission" date="2012-09" db="EMBL/GenBank/DDBJ databases">
        <authorList>
            <person name="Martin A.A."/>
        </authorList>
    </citation>
    <scope>NUCLEOTIDE SEQUENCE</scope>
</reference>
<name>A0A0K0CU78_ANGCA</name>
<keyword evidence="2" id="KW-1185">Reference proteome</keyword>
<proteinExistence type="predicted"/>
<sequence>MLLPFLCECCASSSHLLSESLHHRVMPSANGVLSKLLCSCYKSKDPRKIDDDQGSGRYEVRSKEESREPLRKSPPKPENGGREIEDLVEKVTTPIVEEIYNDQVRPYFLKLCFRWLQSI</sequence>
<dbReference type="AlphaFoldDB" id="A0A0K0CU78"/>
<evidence type="ECO:0000313" key="3">
    <source>
        <dbReference type="WBParaSite" id="ACAC_0000074301-mRNA-1"/>
    </source>
</evidence>